<reference evidence="2 3" key="1">
    <citation type="journal article" date="2019" name="Nat. Plants">
        <title>Genome sequencing of Musa balbisiana reveals subgenome evolution and function divergence in polyploid bananas.</title>
        <authorList>
            <person name="Yao X."/>
        </authorList>
    </citation>
    <scope>NUCLEOTIDE SEQUENCE [LARGE SCALE GENOMIC DNA]</scope>
    <source>
        <strain evidence="3">cv. DH-PKW</strain>
        <tissue evidence="2">Leaves</tissue>
    </source>
</reference>
<feature type="region of interest" description="Disordered" evidence="1">
    <location>
        <begin position="71"/>
        <end position="104"/>
    </location>
</feature>
<evidence type="ECO:0000256" key="1">
    <source>
        <dbReference type="SAM" id="MobiDB-lite"/>
    </source>
</evidence>
<dbReference type="AlphaFoldDB" id="A0A4S8IJE2"/>
<comment type="caution">
    <text evidence="2">The sequence shown here is derived from an EMBL/GenBank/DDBJ whole genome shotgun (WGS) entry which is preliminary data.</text>
</comment>
<evidence type="ECO:0000313" key="3">
    <source>
        <dbReference type="Proteomes" id="UP000317650"/>
    </source>
</evidence>
<sequence>MYRITSSSAKLAENLKRPRRAPHDSSGLLPDDPHRNSAFICNYMFQMPSVEELLREWMEEMDCELTLSSVNHQKPTESDSGSSIHLDATQVAVPRSTKGDGSTGCRDSAANHILNLELTIASPGGSRQLVL</sequence>
<evidence type="ECO:0000313" key="2">
    <source>
        <dbReference type="EMBL" id="THU48508.1"/>
    </source>
</evidence>
<dbReference type="EMBL" id="PYDT01000010">
    <property type="protein sequence ID" value="THU48508.1"/>
    <property type="molecule type" value="Genomic_DNA"/>
</dbReference>
<proteinExistence type="predicted"/>
<feature type="compositionally biased region" description="Polar residues" evidence="1">
    <location>
        <begin position="71"/>
        <end position="83"/>
    </location>
</feature>
<feature type="region of interest" description="Disordered" evidence="1">
    <location>
        <begin position="1"/>
        <end position="32"/>
    </location>
</feature>
<organism evidence="2 3">
    <name type="scientific">Musa balbisiana</name>
    <name type="common">Banana</name>
    <dbReference type="NCBI Taxonomy" id="52838"/>
    <lineage>
        <taxon>Eukaryota</taxon>
        <taxon>Viridiplantae</taxon>
        <taxon>Streptophyta</taxon>
        <taxon>Embryophyta</taxon>
        <taxon>Tracheophyta</taxon>
        <taxon>Spermatophyta</taxon>
        <taxon>Magnoliopsida</taxon>
        <taxon>Liliopsida</taxon>
        <taxon>Zingiberales</taxon>
        <taxon>Musaceae</taxon>
        <taxon>Musa</taxon>
    </lineage>
</organism>
<accession>A0A4S8IJE2</accession>
<gene>
    <name evidence="2" type="ORF">C4D60_Mb09t26990</name>
</gene>
<keyword evidence="3" id="KW-1185">Reference proteome</keyword>
<protein>
    <submittedName>
        <fullName evidence="2">Uncharacterized protein</fullName>
    </submittedName>
</protein>
<dbReference type="Proteomes" id="UP000317650">
    <property type="component" value="Chromosome 9"/>
</dbReference>
<name>A0A4S8IJE2_MUSBA</name>